<dbReference type="AlphaFoldDB" id="A0A1S2ZYN6"/>
<evidence type="ECO:0000256" key="1">
    <source>
        <dbReference type="ARBA" id="ARBA00004613"/>
    </source>
</evidence>
<comment type="subcellular location">
    <subcellularLocation>
        <location evidence="1">Secreted</location>
    </subcellularLocation>
</comment>
<dbReference type="GO" id="GO:0007586">
    <property type="term" value="P:digestion"/>
    <property type="evidence" value="ECO:0007669"/>
    <property type="project" value="InterPro"/>
</dbReference>
<evidence type="ECO:0000256" key="3">
    <source>
        <dbReference type="ARBA" id="ARBA00011328"/>
    </source>
</evidence>
<evidence type="ECO:0000256" key="4">
    <source>
        <dbReference type="ARBA" id="ARBA00022525"/>
    </source>
</evidence>
<keyword evidence="5" id="KW-0372">Hormone</keyword>
<dbReference type="PANTHER" id="PTHR17575">
    <property type="entry name" value="UROCORTIN-2 AND 3"/>
    <property type="match status" value="1"/>
</dbReference>
<proteinExistence type="inferred from homology"/>
<feature type="signal peptide" evidence="9">
    <location>
        <begin position="1"/>
        <end position="25"/>
    </location>
</feature>
<evidence type="ECO:0000256" key="6">
    <source>
        <dbReference type="ARBA" id="ARBA00022729"/>
    </source>
</evidence>
<feature type="region of interest" description="Disordered" evidence="8">
    <location>
        <begin position="50"/>
        <end position="103"/>
    </location>
</feature>
<dbReference type="eggNOG" id="ENOG502S1WZ">
    <property type="taxonomic scope" value="Eukaryota"/>
</dbReference>
<keyword evidence="4" id="KW-0964">Secreted</keyword>
<accession>A0A1S2ZYN6</accession>
<gene>
    <name evidence="12" type="primary">UCN3</name>
</gene>
<keyword evidence="6 9" id="KW-0732">Signal</keyword>
<dbReference type="InterPro" id="IPR000187">
    <property type="entry name" value="CRF"/>
</dbReference>
<dbReference type="RefSeq" id="XP_007526663.2">
    <property type="nucleotide sequence ID" value="XM_007526601.2"/>
</dbReference>
<comment type="similarity">
    <text evidence="2">Belongs to the sauvagine/corticotropin-releasing factor/urotensin I family.</text>
</comment>
<sequence length="150" mass="16306">MQAKMLTPAHFLLLLLLLPVAPGSGLSPGLYKAESIFGCINTALAEAKESQLEAAQPLSKRGADGQWRGPQEDSNKRPLPGPRLKHPAPMQPRGRLSLDKSRGDRRTKLTLSLDVPTSIMNVLFDIAKARNLRAKAAANAHLMAQIGRRK</sequence>
<evidence type="ECO:0000256" key="8">
    <source>
        <dbReference type="SAM" id="MobiDB-lite"/>
    </source>
</evidence>
<evidence type="ECO:0000259" key="10">
    <source>
        <dbReference type="Pfam" id="PF00473"/>
    </source>
</evidence>
<evidence type="ECO:0000313" key="12">
    <source>
        <dbReference type="RefSeq" id="XP_007526663.2"/>
    </source>
</evidence>
<dbReference type="PANTHER" id="PTHR17575:SF1">
    <property type="entry name" value="UROCORTIN-3"/>
    <property type="match status" value="1"/>
</dbReference>
<dbReference type="GO" id="GO:0005615">
    <property type="term" value="C:extracellular space"/>
    <property type="evidence" value="ECO:0007669"/>
    <property type="project" value="InterPro"/>
</dbReference>
<feature type="domain" description="Corticotropin-releasing factor" evidence="10">
    <location>
        <begin position="110"/>
        <end position="146"/>
    </location>
</feature>
<dbReference type="OrthoDB" id="9949770at2759"/>
<dbReference type="GO" id="GO:0005179">
    <property type="term" value="F:hormone activity"/>
    <property type="evidence" value="ECO:0007669"/>
    <property type="project" value="UniProtKB-KW"/>
</dbReference>
<evidence type="ECO:0000256" key="5">
    <source>
        <dbReference type="ARBA" id="ARBA00022702"/>
    </source>
</evidence>
<evidence type="ECO:0000256" key="9">
    <source>
        <dbReference type="SAM" id="SignalP"/>
    </source>
</evidence>
<dbReference type="FunCoup" id="A0A1S2ZYN6">
    <property type="interactions" value="1"/>
</dbReference>
<dbReference type="GO" id="GO:0009755">
    <property type="term" value="P:hormone-mediated signaling pathway"/>
    <property type="evidence" value="ECO:0007669"/>
    <property type="project" value="TreeGrafter"/>
</dbReference>
<name>A0A1S2ZYN6_ERIEU</name>
<evidence type="ECO:0000256" key="7">
    <source>
        <dbReference type="ARBA" id="ARBA00025160"/>
    </source>
</evidence>
<dbReference type="InterPro" id="IPR024270">
    <property type="entry name" value="Urocortin_II/III"/>
</dbReference>
<dbReference type="GO" id="GO:0031669">
    <property type="term" value="P:cellular response to nutrient levels"/>
    <property type="evidence" value="ECO:0007669"/>
    <property type="project" value="TreeGrafter"/>
</dbReference>
<dbReference type="Proteomes" id="UP001652624">
    <property type="component" value="Chromosome 6"/>
</dbReference>
<evidence type="ECO:0000256" key="2">
    <source>
        <dbReference type="ARBA" id="ARBA00009287"/>
    </source>
</evidence>
<organism evidence="11 12">
    <name type="scientific">Erinaceus europaeus</name>
    <name type="common">Western European hedgehog</name>
    <dbReference type="NCBI Taxonomy" id="9365"/>
    <lineage>
        <taxon>Eukaryota</taxon>
        <taxon>Metazoa</taxon>
        <taxon>Chordata</taxon>
        <taxon>Craniata</taxon>
        <taxon>Vertebrata</taxon>
        <taxon>Euteleostomi</taxon>
        <taxon>Mammalia</taxon>
        <taxon>Eutheria</taxon>
        <taxon>Laurasiatheria</taxon>
        <taxon>Eulipotyphla</taxon>
        <taxon>Erinaceidae</taxon>
        <taxon>Erinaceinae</taxon>
        <taxon>Erinaceus</taxon>
    </lineage>
</organism>
<dbReference type="GeneID" id="103116660"/>
<comment type="function">
    <text evidence="7">Suppresses food intake, delays gastric emptying and decreases heat-induced edema. Might represent an endogenous ligand for maintaining homeostasis after stress.</text>
</comment>
<keyword evidence="11" id="KW-1185">Reference proteome</keyword>
<dbReference type="Pfam" id="PF00473">
    <property type="entry name" value="CRF"/>
    <property type="match status" value="1"/>
</dbReference>
<protein>
    <submittedName>
        <fullName evidence="12">Urocortin-3</fullName>
    </submittedName>
</protein>
<evidence type="ECO:0000313" key="11">
    <source>
        <dbReference type="Proteomes" id="UP001652624"/>
    </source>
</evidence>
<feature type="chain" id="PRO_5045940372" evidence="9">
    <location>
        <begin position="26"/>
        <end position="150"/>
    </location>
</feature>
<dbReference type="CTD" id="114131"/>
<reference evidence="12" key="1">
    <citation type="submission" date="2025-08" db="UniProtKB">
        <authorList>
            <consortium name="RefSeq"/>
        </authorList>
    </citation>
    <scope>IDENTIFICATION</scope>
</reference>
<dbReference type="GO" id="GO:0051431">
    <property type="term" value="F:corticotropin-releasing hormone receptor 2 binding"/>
    <property type="evidence" value="ECO:0007669"/>
    <property type="project" value="InterPro"/>
</dbReference>
<dbReference type="InParanoid" id="A0A1S2ZYN6"/>
<dbReference type="GO" id="GO:0007189">
    <property type="term" value="P:adenylate cyclase-activating G protein-coupled receptor signaling pathway"/>
    <property type="evidence" value="ECO:0007669"/>
    <property type="project" value="TreeGrafter"/>
</dbReference>
<comment type="subunit">
    <text evidence="3">Binds with high affinity to CRF receptors 2-alpha and 2-beta.</text>
</comment>